<reference evidence="2 3" key="1">
    <citation type="submission" date="2023-12" db="EMBL/GenBank/DDBJ databases">
        <title>Genome sequencing and assembly of bacterial species from a model synthetic community.</title>
        <authorList>
            <person name="Hogle S.L."/>
        </authorList>
    </citation>
    <scope>NUCLEOTIDE SEQUENCE [LARGE SCALE GENOMIC DNA]</scope>
    <source>
        <strain evidence="2 3">HAMBI_3031</strain>
    </source>
</reference>
<keyword evidence="1" id="KW-0472">Membrane</keyword>
<protein>
    <submittedName>
        <fullName evidence="2">Uncharacterized protein</fullName>
    </submittedName>
</protein>
<name>A0ABZ0W117_9BACT</name>
<evidence type="ECO:0000313" key="2">
    <source>
        <dbReference type="EMBL" id="WQD36766.1"/>
    </source>
</evidence>
<keyword evidence="1" id="KW-0812">Transmembrane</keyword>
<dbReference type="Proteomes" id="UP001325680">
    <property type="component" value="Chromosome"/>
</dbReference>
<dbReference type="RefSeq" id="WP_114790375.1">
    <property type="nucleotide sequence ID" value="NZ_CP139960.1"/>
</dbReference>
<sequence length="85" mass="9122">MAKDINWRLILKRFFLNKSKTPALLAGVINIFFVLTGAVVTVGAVAVADVEAMEDDALLHCNAFLQALYDTGCALHNNALTSGDV</sequence>
<proteinExistence type="predicted"/>
<accession>A0ABZ0W117</accession>
<organism evidence="2 3">
    <name type="scientific">Niabella yanshanensis</name>
    <dbReference type="NCBI Taxonomy" id="577386"/>
    <lineage>
        <taxon>Bacteria</taxon>
        <taxon>Pseudomonadati</taxon>
        <taxon>Bacteroidota</taxon>
        <taxon>Chitinophagia</taxon>
        <taxon>Chitinophagales</taxon>
        <taxon>Chitinophagaceae</taxon>
        <taxon>Niabella</taxon>
    </lineage>
</organism>
<keyword evidence="1" id="KW-1133">Transmembrane helix</keyword>
<dbReference type="EMBL" id="CP139960">
    <property type="protein sequence ID" value="WQD36766.1"/>
    <property type="molecule type" value="Genomic_DNA"/>
</dbReference>
<evidence type="ECO:0000313" key="3">
    <source>
        <dbReference type="Proteomes" id="UP001325680"/>
    </source>
</evidence>
<evidence type="ECO:0000256" key="1">
    <source>
        <dbReference type="SAM" id="Phobius"/>
    </source>
</evidence>
<feature type="transmembrane region" description="Helical" evidence="1">
    <location>
        <begin position="21"/>
        <end position="48"/>
    </location>
</feature>
<keyword evidence="3" id="KW-1185">Reference proteome</keyword>
<gene>
    <name evidence="2" type="ORF">U0035_13925</name>
</gene>